<feature type="compositionally biased region" description="Basic residues" evidence="1">
    <location>
        <begin position="186"/>
        <end position="197"/>
    </location>
</feature>
<feature type="compositionally biased region" description="Basic and acidic residues" evidence="1">
    <location>
        <begin position="119"/>
        <end position="134"/>
    </location>
</feature>
<feature type="region of interest" description="Disordered" evidence="1">
    <location>
        <begin position="647"/>
        <end position="686"/>
    </location>
</feature>
<feature type="compositionally biased region" description="Basic residues" evidence="1">
    <location>
        <begin position="284"/>
        <end position="299"/>
    </location>
</feature>
<name>A0A921ZKK1_MANSE</name>
<comment type="caution">
    <text evidence="2">The sequence shown here is derived from an EMBL/GenBank/DDBJ whole genome shotgun (WGS) entry which is preliminary data.</text>
</comment>
<accession>A0A921ZKK1</accession>
<feature type="compositionally biased region" description="Basic and acidic residues" evidence="1">
    <location>
        <begin position="65"/>
        <end position="108"/>
    </location>
</feature>
<evidence type="ECO:0000313" key="2">
    <source>
        <dbReference type="EMBL" id="KAG6459053.1"/>
    </source>
</evidence>
<evidence type="ECO:0000256" key="1">
    <source>
        <dbReference type="SAM" id="MobiDB-lite"/>
    </source>
</evidence>
<organism evidence="2 3">
    <name type="scientific">Manduca sexta</name>
    <name type="common">Tobacco hawkmoth</name>
    <name type="synonym">Tobacco hornworm</name>
    <dbReference type="NCBI Taxonomy" id="7130"/>
    <lineage>
        <taxon>Eukaryota</taxon>
        <taxon>Metazoa</taxon>
        <taxon>Ecdysozoa</taxon>
        <taxon>Arthropoda</taxon>
        <taxon>Hexapoda</taxon>
        <taxon>Insecta</taxon>
        <taxon>Pterygota</taxon>
        <taxon>Neoptera</taxon>
        <taxon>Endopterygota</taxon>
        <taxon>Lepidoptera</taxon>
        <taxon>Glossata</taxon>
        <taxon>Ditrysia</taxon>
        <taxon>Bombycoidea</taxon>
        <taxon>Sphingidae</taxon>
        <taxon>Sphinginae</taxon>
        <taxon>Sphingini</taxon>
        <taxon>Manduca</taxon>
    </lineage>
</organism>
<dbReference type="EMBL" id="JH668607">
    <property type="protein sequence ID" value="KAG6459053.1"/>
    <property type="molecule type" value="Genomic_DNA"/>
</dbReference>
<feature type="compositionally biased region" description="Low complexity" evidence="1">
    <location>
        <begin position="172"/>
        <end position="185"/>
    </location>
</feature>
<feature type="compositionally biased region" description="Basic residues" evidence="1">
    <location>
        <begin position="211"/>
        <end position="240"/>
    </location>
</feature>
<keyword evidence="3" id="KW-1185">Reference proteome</keyword>
<gene>
    <name evidence="2" type="ORF">O3G_MSEX011176</name>
</gene>
<reference evidence="2" key="2">
    <citation type="submission" date="2020-12" db="EMBL/GenBank/DDBJ databases">
        <authorList>
            <person name="Kanost M."/>
        </authorList>
    </citation>
    <scope>NUCLEOTIDE SEQUENCE</scope>
</reference>
<feature type="compositionally biased region" description="Polar residues" evidence="1">
    <location>
        <begin position="304"/>
        <end position="318"/>
    </location>
</feature>
<feature type="compositionally biased region" description="Acidic residues" evidence="1">
    <location>
        <begin position="23"/>
        <end position="32"/>
    </location>
</feature>
<proteinExistence type="predicted"/>
<feature type="compositionally biased region" description="Basic and acidic residues" evidence="1">
    <location>
        <begin position="143"/>
        <end position="153"/>
    </location>
</feature>
<evidence type="ECO:0000313" key="3">
    <source>
        <dbReference type="Proteomes" id="UP000791440"/>
    </source>
</evidence>
<feature type="region of interest" description="Disordered" evidence="1">
    <location>
        <begin position="1"/>
        <end position="318"/>
    </location>
</feature>
<sequence>MADKNENISEEGAGEDVPSNFFDDFDKDEFLEGLEVIDSLHEDDEKEPESSNKQDTNRRSASSTRLDEYIKPGSRRDPEKTNAAILRDKEVKVKEHLAKHLESQDDLRPPGTELDDYFDDARSSKIKKDNPKNEELEEPWSGPKEHEYHEPPRWRSPQMHAPWRGHREPWRSSHGSARYHSYYSRHGYRRSPGHSPRRSPQYSSRRSPYYRSRHSPRRSPRRSPRFSPRRVSKRSPRRSPRNSPSRSSRTSPGRRYSPQRNHRRSPHRSPRYRSQQDKRGSPRSPRKHSPSQHKPHWNPRHSPQAVSHSDNYMLQPDLNTYNPQYIEQQYNPDISTMSTQYPYIYGESYNPYAVQPVPPSMSMSQSVPMLMNPAPTPVADPSTMMVQPNPVPNYSVPEPVQMVPPPMTSPVISQATTLPNPMQPIQGAKAPHDALAQLVADGKLSKEDYLKLTPSIKGGNSLMDDKTRITVLTRCSQAAEKLNKLRNPFRFMIEKKNVNNEMLCLPEKYTSPLKRQAPVEFEFTKPADQSGTQNKRLINNIITTIGLEKAFRKTKISKDVKSVGVQTTKPYCDMCEIRDSRIKCDVGVSTEALILTNTMHTQVVEQDLLSSKAIFNPRGSVGDSAPISIAHLTPAQLVSQLAARAKTFQQAEPPSTSNQYPRRTQPNSYDGRGGGPQYHPKYQYRY</sequence>
<protein>
    <submittedName>
        <fullName evidence="2">Uncharacterized protein</fullName>
    </submittedName>
</protein>
<dbReference type="Proteomes" id="UP000791440">
    <property type="component" value="Unassembled WGS sequence"/>
</dbReference>
<feature type="compositionally biased region" description="Low complexity" evidence="1">
    <location>
        <begin position="241"/>
        <end position="259"/>
    </location>
</feature>
<dbReference type="AlphaFoldDB" id="A0A921ZKK1"/>
<feature type="compositionally biased region" description="Basic residues" evidence="1">
    <location>
        <begin position="260"/>
        <end position="271"/>
    </location>
</feature>
<feature type="compositionally biased region" description="Basic and acidic residues" evidence="1">
    <location>
        <begin position="48"/>
        <end position="58"/>
    </location>
</feature>
<feature type="compositionally biased region" description="Polar residues" evidence="1">
    <location>
        <begin position="647"/>
        <end position="668"/>
    </location>
</feature>
<feature type="compositionally biased region" description="Low complexity" evidence="1">
    <location>
        <begin position="198"/>
        <end position="210"/>
    </location>
</feature>
<reference evidence="2" key="1">
    <citation type="journal article" date="2016" name="Insect Biochem. Mol. Biol.">
        <title>Multifaceted biological insights from a draft genome sequence of the tobacco hornworm moth, Manduca sexta.</title>
        <authorList>
            <person name="Kanost M.R."/>
            <person name="Arrese E.L."/>
            <person name="Cao X."/>
            <person name="Chen Y.R."/>
            <person name="Chellapilla S."/>
            <person name="Goldsmith M.R."/>
            <person name="Grosse-Wilde E."/>
            <person name="Heckel D.G."/>
            <person name="Herndon N."/>
            <person name="Jiang H."/>
            <person name="Papanicolaou A."/>
            <person name="Qu J."/>
            <person name="Soulages J.L."/>
            <person name="Vogel H."/>
            <person name="Walters J."/>
            <person name="Waterhouse R.M."/>
            <person name="Ahn S.J."/>
            <person name="Almeida F.C."/>
            <person name="An C."/>
            <person name="Aqrawi P."/>
            <person name="Bretschneider A."/>
            <person name="Bryant W.B."/>
            <person name="Bucks S."/>
            <person name="Chao H."/>
            <person name="Chevignon G."/>
            <person name="Christen J.M."/>
            <person name="Clarke D.F."/>
            <person name="Dittmer N.T."/>
            <person name="Ferguson L.C.F."/>
            <person name="Garavelou S."/>
            <person name="Gordon K.H.J."/>
            <person name="Gunaratna R.T."/>
            <person name="Han Y."/>
            <person name="Hauser F."/>
            <person name="He Y."/>
            <person name="Heidel-Fischer H."/>
            <person name="Hirsh A."/>
            <person name="Hu Y."/>
            <person name="Jiang H."/>
            <person name="Kalra D."/>
            <person name="Klinner C."/>
            <person name="Konig C."/>
            <person name="Kovar C."/>
            <person name="Kroll A.R."/>
            <person name="Kuwar S.S."/>
            <person name="Lee S.L."/>
            <person name="Lehman R."/>
            <person name="Li K."/>
            <person name="Li Z."/>
            <person name="Liang H."/>
            <person name="Lovelace S."/>
            <person name="Lu Z."/>
            <person name="Mansfield J.H."/>
            <person name="McCulloch K.J."/>
            <person name="Mathew T."/>
            <person name="Morton B."/>
            <person name="Muzny D.M."/>
            <person name="Neunemann D."/>
            <person name="Ongeri F."/>
            <person name="Pauchet Y."/>
            <person name="Pu L.L."/>
            <person name="Pyrousis I."/>
            <person name="Rao X.J."/>
            <person name="Redding A."/>
            <person name="Roesel C."/>
            <person name="Sanchez-Gracia A."/>
            <person name="Schaack S."/>
            <person name="Shukla A."/>
            <person name="Tetreau G."/>
            <person name="Wang Y."/>
            <person name="Xiong G.H."/>
            <person name="Traut W."/>
            <person name="Walsh T.K."/>
            <person name="Worley K.C."/>
            <person name="Wu D."/>
            <person name="Wu W."/>
            <person name="Wu Y.Q."/>
            <person name="Zhang X."/>
            <person name="Zou Z."/>
            <person name="Zucker H."/>
            <person name="Briscoe A.D."/>
            <person name="Burmester T."/>
            <person name="Clem R.J."/>
            <person name="Feyereisen R."/>
            <person name="Grimmelikhuijzen C.J.P."/>
            <person name="Hamodrakas S.J."/>
            <person name="Hansson B.S."/>
            <person name="Huguet E."/>
            <person name="Jermiin L.S."/>
            <person name="Lan Q."/>
            <person name="Lehman H.K."/>
            <person name="Lorenzen M."/>
            <person name="Merzendorfer H."/>
            <person name="Michalopoulos I."/>
            <person name="Morton D.B."/>
            <person name="Muthukrishnan S."/>
            <person name="Oakeshott J.G."/>
            <person name="Palmer W."/>
            <person name="Park Y."/>
            <person name="Passarelli A.L."/>
            <person name="Rozas J."/>
            <person name="Schwartz L.M."/>
            <person name="Smith W."/>
            <person name="Southgate A."/>
            <person name="Vilcinskas A."/>
            <person name="Vogt R."/>
            <person name="Wang P."/>
            <person name="Werren J."/>
            <person name="Yu X.Q."/>
            <person name="Zhou J.J."/>
            <person name="Brown S.J."/>
            <person name="Scherer S.E."/>
            <person name="Richards S."/>
            <person name="Blissard G.W."/>
        </authorList>
    </citation>
    <scope>NUCLEOTIDE SEQUENCE</scope>
</reference>